<proteinExistence type="inferred from homology"/>
<dbReference type="Pfam" id="PF01182">
    <property type="entry name" value="Glucosamine_iso"/>
    <property type="match status" value="1"/>
</dbReference>
<dbReference type="GO" id="GO:0005975">
    <property type="term" value="P:carbohydrate metabolic process"/>
    <property type="evidence" value="ECO:0007669"/>
    <property type="project" value="InterPro"/>
</dbReference>
<dbReference type="InterPro" id="IPR037171">
    <property type="entry name" value="NagB/RpiA_transferase-like"/>
</dbReference>
<dbReference type="Proteomes" id="UP000252355">
    <property type="component" value="Unassembled WGS sequence"/>
</dbReference>
<feature type="site" description="Part of the allosteric site" evidence="4">
    <location>
        <position position="153"/>
    </location>
</feature>
<dbReference type="PANTHER" id="PTHR11280">
    <property type="entry name" value="GLUCOSAMINE-6-PHOSPHATE ISOMERASE"/>
    <property type="match status" value="1"/>
</dbReference>
<dbReference type="InterPro" id="IPR018321">
    <property type="entry name" value="Glucosamine6P_isomerase_CS"/>
</dbReference>
<evidence type="ECO:0000313" key="7">
    <source>
        <dbReference type="Proteomes" id="UP000252355"/>
    </source>
</evidence>
<sequence>MEVVIKPTQDEACRLGARLIARIIRTRPAPVLGLATGSSPLPLYRELVRMHREEGLSFRHVTTFNLDEYVGLDPSHPGSFRSVMEEHLFRHIDLPRERAHLPDGMTTDVPGHCAEYERLIAAAGGIDLQLLGIGADGHLAFNEPGSSFRSRTRIKTLWTETRRANAAPFGGDPDKVPRHCLTMGLGTIMEARQCLLLGFGRSKAQAVRDMIEGPVTASCPASILQFHEHVIALIDEDAASLLQHRDYYREVYENKPSWQRWE</sequence>
<dbReference type="EMBL" id="QOQW01000030">
    <property type="protein sequence ID" value="RCK77932.1"/>
    <property type="molecule type" value="Genomic_DNA"/>
</dbReference>
<dbReference type="Gene3D" id="3.40.50.1360">
    <property type="match status" value="1"/>
</dbReference>
<gene>
    <name evidence="4" type="primary">nagB</name>
    <name evidence="6" type="ORF">OZSIB_1970</name>
</gene>
<evidence type="ECO:0000313" key="6">
    <source>
        <dbReference type="EMBL" id="RCK77932.1"/>
    </source>
</evidence>
<dbReference type="EC" id="3.5.99.6" evidence="4"/>
<dbReference type="GO" id="GO:0005737">
    <property type="term" value="C:cytoplasm"/>
    <property type="evidence" value="ECO:0007669"/>
    <property type="project" value="TreeGrafter"/>
</dbReference>
<organism evidence="6 7">
    <name type="scientific">Candidatus Ozemobacter sibiricus</name>
    <dbReference type="NCBI Taxonomy" id="2268124"/>
    <lineage>
        <taxon>Bacteria</taxon>
        <taxon>Candidatus Ozemobacteria</taxon>
        <taxon>Candidatus Ozemobacterales</taxon>
        <taxon>Candidatus Ozemobacteraceae</taxon>
        <taxon>Candidatus Ozemobacter</taxon>
    </lineage>
</organism>
<evidence type="ECO:0000256" key="2">
    <source>
        <dbReference type="ARBA" id="ARBA00022801"/>
    </source>
</evidence>
<dbReference type="InterPro" id="IPR006148">
    <property type="entry name" value="Glc/Gal-6P_isomerase"/>
</dbReference>
<dbReference type="GO" id="GO:0006043">
    <property type="term" value="P:glucosamine catabolic process"/>
    <property type="evidence" value="ECO:0007669"/>
    <property type="project" value="TreeGrafter"/>
</dbReference>
<dbReference type="GO" id="GO:0006046">
    <property type="term" value="P:N-acetylglucosamine catabolic process"/>
    <property type="evidence" value="ECO:0007669"/>
    <property type="project" value="UniProtKB-UniRule"/>
</dbReference>
<dbReference type="GO" id="GO:0004342">
    <property type="term" value="F:glucosamine-6-phosphate deaminase activity"/>
    <property type="evidence" value="ECO:0007669"/>
    <property type="project" value="UniProtKB-UniRule"/>
</dbReference>
<comment type="pathway">
    <text evidence="4">Amino-sugar metabolism; N-acetylneuraminate degradation; D-fructose 6-phosphate from N-acetylneuraminate: step 5/5.</text>
</comment>
<dbReference type="InterPro" id="IPR004547">
    <property type="entry name" value="Glucosamine6P_isomerase"/>
</dbReference>
<dbReference type="GO" id="GO:0019262">
    <property type="term" value="P:N-acetylneuraminate catabolic process"/>
    <property type="evidence" value="ECO:0007669"/>
    <property type="project" value="UniProtKB-UniRule"/>
</dbReference>
<comment type="similarity">
    <text evidence="4">Belongs to the glucosamine/galactosamine-6-phosphate isomerase family. NagB subfamily.</text>
</comment>
<keyword evidence="3 4" id="KW-0119">Carbohydrate metabolism</keyword>
<feature type="site" description="Part of the allosteric site" evidence="4">
    <location>
        <position position="146"/>
    </location>
</feature>
<reference evidence="6 7" key="1">
    <citation type="submission" date="2018-05" db="EMBL/GenBank/DDBJ databases">
        <title>A metagenomic window into the 2 km-deep terrestrial subsurface aquifer revealed taxonomically and functionally diverse microbial community comprising novel uncultured bacterial lineages.</title>
        <authorList>
            <person name="Kadnikov V.V."/>
            <person name="Mardanov A.V."/>
            <person name="Beletsky A.V."/>
            <person name="Banks D."/>
            <person name="Pimenov N.V."/>
            <person name="Frank Y.A."/>
            <person name="Karnachuk O.V."/>
            <person name="Ravin N.V."/>
        </authorList>
    </citation>
    <scope>NUCLEOTIDE SEQUENCE [LARGE SCALE GENOMIC DNA]</scope>
    <source>
        <strain evidence="6">BY5</strain>
    </source>
</reference>
<dbReference type="AlphaFoldDB" id="A0A367ZKM1"/>
<dbReference type="SUPFAM" id="SSF100950">
    <property type="entry name" value="NagB/RpiA/CoA transferase-like"/>
    <property type="match status" value="1"/>
</dbReference>
<feature type="site" description="Part of the allosteric site" evidence="4">
    <location>
        <position position="156"/>
    </location>
</feature>
<evidence type="ECO:0000256" key="1">
    <source>
        <dbReference type="ARBA" id="ARBA00000644"/>
    </source>
</evidence>
<evidence type="ECO:0000259" key="5">
    <source>
        <dbReference type="Pfam" id="PF01182"/>
    </source>
</evidence>
<feature type="active site" description="Proton acceptor; for enolization step" evidence="4">
    <location>
        <position position="67"/>
    </location>
</feature>
<evidence type="ECO:0000256" key="3">
    <source>
        <dbReference type="ARBA" id="ARBA00023277"/>
    </source>
</evidence>
<feature type="active site" description="Proton acceptor; for ring-opening step" evidence="4">
    <location>
        <position position="138"/>
    </location>
</feature>
<feature type="domain" description="Glucosamine/galactosamine-6-phosphate isomerase" evidence="5">
    <location>
        <begin position="11"/>
        <end position="226"/>
    </location>
</feature>
<dbReference type="HAMAP" id="MF_01241">
    <property type="entry name" value="GlcN6P_deamin"/>
    <property type="match status" value="1"/>
</dbReference>
<dbReference type="UniPathway" id="UPA00629">
    <property type="reaction ID" value="UER00684"/>
</dbReference>
<protein>
    <recommendedName>
        <fullName evidence="4">Glucosamine-6-phosphate deaminase</fullName>
        <ecNumber evidence="4">3.5.99.6</ecNumber>
    </recommendedName>
    <alternativeName>
        <fullName evidence="4">GlcN6P deaminase</fullName>
        <shortName evidence="4">GNPDA</shortName>
    </alternativeName>
    <alternativeName>
        <fullName evidence="4">Glucosamine-6-phosphate isomerase</fullName>
    </alternativeName>
</protein>
<dbReference type="PROSITE" id="PS01161">
    <property type="entry name" value="GLC_GALNAC_ISOMERASE"/>
    <property type="match status" value="1"/>
</dbReference>
<keyword evidence="4" id="KW-0021">Allosteric enzyme</keyword>
<dbReference type="PANTHER" id="PTHR11280:SF5">
    <property type="entry name" value="GLUCOSAMINE-6-PHOSPHATE ISOMERASE"/>
    <property type="match status" value="1"/>
</dbReference>
<keyword evidence="2 4" id="KW-0378">Hydrolase</keyword>
<feature type="active site" description="For ring-opening step" evidence="4">
    <location>
        <position position="143"/>
    </location>
</feature>
<feature type="site" description="Part of the allosteric site" evidence="4">
    <location>
        <position position="155"/>
    </location>
</feature>
<accession>A0A367ZKM1</accession>
<evidence type="ECO:0000256" key="4">
    <source>
        <dbReference type="HAMAP-Rule" id="MF_01241"/>
    </source>
</evidence>
<dbReference type="FunFam" id="3.40.50.1360:FF:000003">
    <property type="entry name" value="Glucosamine-6-phosphate deaminase"/>
    <property type="match status" value="1"/>
</dbReference>
<comment type="function">
    <text evidence="4">Catalyzes the reversible isomerization-deamination of glucosamine 6-phosphate (GlcN6P) to form fructose 6-phosphate (Fru6P) and ammonium ion.</text>
</comment>
<name>A0A367ZKM1_9BACT</name>
<comment type="caution">
    <text evidence="6">The sequence shown here is derived from an EMBL/GenBank/DDBJ whole genome shotgun (WGS) entry which is preliminary data.</text>
</comment>
<dbReference type="GO" id="GO:0042802">
    <property type="term" value="F:identical protein binding"/>
    <property type="evidence" value="ECO:0007669"/>
    <property type="project" value="TreeGrafter"/>
</dbReference>
<comment type="activity regulation">
    <text evidence="4">Allosterically activated by N-acetylglucosamine 6-phosphate (GlcNAc6P).</text>
</comment>
<comment type="caution">
    <text evidence="4">Lacks conserved residue(s) required for the propagation of feature annotation.</text>
</comment>
<dbReference type="NCBIfam" id="NF001684">
    <property type="entry name" value="PRK00443.1-4"/>
    <property type="match status" value="1"/>
</dbReference>
<comment type="catalytic activity">
    <reaction evidence="1 4">
        <text>alpha-D-glucosamine 6-phosphate + H2O = beta-D-fructose 6-phosphate + NH4(+)</text>
        <dbReference type="Rhea" id="RHEA:12172"/>
        <dbReference type="ChEBI" id="CHEBI:15377"/>
        <dbReference type="ChEBI" id="CHEBI:28938"/>
        <dbReference type="ChEBI" id="CHEBI:57634"/>
        <dbReference type="ChEBI" id="CHEBI:75989"/>
        <dbReference type="EC" id="3.5.99.6"/>
    </reaction>
</comment>
<feature type="active site" description="For ring-opening step" evidence="4">
    <location>
        <position position="136"/>
    </location>
</feature>
<dbReference type="CDD" id="cd01399">
    <property type="entry name" value="GlcN6P_deaminase"/>
    <property type="match status" value="1"/>
</dbReference>
<dbReference type="NCBIfam" id="TIGR00502">
    <property type="entry name" value="nagB"/>
    <property type="match status" value="1"/>
</dbReference>